<keyword evidence="5 12" id="KW-0813">Transport</keyword>
<keyword evidence="10 12" id="KW-1133">Transmembrane helix</keyword>
<accession>A0ABV4UH54</accession>
<protein>
    <recommendedName>
        <fullName evidence="4 12">Heme exporter protein D</fullName>
    </recommendedName>
</protein>
<sequence length="91" mass="10005">MHWHSFADFLAMGRHGVYVWGSFAVMALVMTLEPLLLVRAHRRLIARLRRHWARGGSGREAAASGYPDVRIGISRPQAGGQSPSSTGEAHL</sequence>
<gene>
    <name evidence="14" type="primary">ccmD</name>
    <name evidence="14" type="ORF">ABCS64_11590</name>
</gene>
<dbReference type="PANTHER" id="PTHR37531:SF1">
    <property type="entry name" value="HEME EXPORTER PROTEIN D"/>
    <property type="match status" value="1"/>
</dbReference>
<evidence type="ECO:0000256" key="8">
    <source>
        <dbReference type="ARBA" id="ARBA00022692"/>
    </source>
</evidence>
<evidence type="ECO:0000256" key="12">
    <source>
        <dbReference type="RuleBase" id="RU363101"/>
    </source>
</evidence>
<evidence type="ECO:0000256" key="9">
    <source>
        <dbReference type="ARBA" id="ARBA00022748"/>
    </source>
</evidence>
<feature type="transmembrane region" description="Helical" evidence="12">
    <location>
        <begin position="20"/>
        <end position="40"/>
    </location>
</feature>
<evidence type="ECO:0000256" key="6">
    <source>
        <dbReference type="ARBA" id="ARBA00022475"/>
    </source>
</evidence>
<evidence type="ECO:0000256" key="11">
    <source>
        <dbReference type="ARBA" id="ARBA00023136"/>
    </source>
</evidence>
<evidence type="ECO:0000256" key="4">
    <source>
        <dbReference type="ARBA" id="ARBA00016461"/>
    </source>
</evidence>
<organism evidence="14 15">
    <name type="scientific">Dentiradicibacter hellwigii</name>
    <dbReference type="NCBI Taxonomy" id="3149053"/>
    <lineage>
        <taxon>Bacteria</taxon>
        <taxon>Pseudomonadati</taxon>
        <taxon>Pseudomonadota</taxon>
        <taxon>Betaproteobacteria</taxon>
        <taxon>Rhodocyclales</taxon>
        <taxon>Rhodocyclaceae</taxon>
        <taxon>Dentiradicibacter</taxon>
    </lineage>
</organism>
<reference evidence="15" key="1">
    <citation type="submission" date="2024-06" db="EMBL/GenBank/DDBJ databases">
        <title>Radixoralia hellwigii gen. nov., sp nov., isolated from a root canal in the human oral cavity.</title>
        <authorList>
            <person name="Bartsch S."/>
            <person name="Wittmer A."/>
            <person name="Schulz A.-K."/>
            <person name="Neumann-Schaal M."/>
            <person name="Wolf J."/>
            <person name="Gronow S."/>
            <person name="Tennert C."/>
            <person name="Haecker G."/>
            <person name="Cieplik F."/>
            <person name="Al-Ahmad A."/>
        </authorList>
    </citation>
    <scope>NUCLEOTIDE SEQUENCE [LARGE SCALE GENOMIC DNA]</scope>
    <source>
        <strain evidence="15">Wk13</strain>
    </source>
</reference>
<dbReference type="InterPro" id="IPR052075">
    <property type="entry name" value="Heme_exporter_D"/>
</dbReference>
<comment type="subcellular location">
    <subcellularLocation>
        <location evidence="2 12">Cell inner membrane</location>
        <topology evidence="2 12">Single-pass membrane protein</topology>
    </subcellularLocation>
</comment>
<evidence type="ECO:0000313" key="14">
    <source>
        <dbReference type="EMBL" id="MFA9950959.1"/>
    </source>
</evidence>
<keyword evidence="8 12" id="KW-0812">Transmembrane</keyword>
<feature type="compositionally biased region" description="Polar residues" evidence="13">
    <location>
        <begin position="79"/>
        <end position="91"/>
    </location>
</feature>
<dbReference type="Proteomes" id="UP001574673">
    <property type="component" value="Unassembled WGS sequence"/>
</dbReference>
<evidence type="ECO:0000256" key="1">
    <source>
        <dbReference type="ARBA" id="ARBA00002442"/>
    </source>
</evidence>
<evidence type="ECO:0000256" key="7">
    <source>
        <dbReference type="ARBA" id="ARBA00022519"/>
    </source>
</evidence>
<dbReference type="RefSeq" id="WP_418892045.1">
    <property type="nucleotide sequence ID" value="NZ_JBEUWX010000003.1"/>
</dbReference>
<evidence type="ECO:0000256" key="5">
    <source>
        <dbReference type="ARBA" id="ARBA00022448"/>
    </source>
</evidence>
<dbReference type="InterPro" id="IPR007078">
    <property type="entry name" value="Haem_export_protD_CcmD"/>
</dbReference>
<name>A0ABV4UH54_9RHOO</name>
<keyword evidence="11 12" id="KW-0472">Membrane</keyword>
<evidence type="ECO:0000313" key="15">
    <source>
        <dbReference type="Proteomes" id="UP001574673"/>
    </source>
</evidence>
<evidence type="ECO:0000256" key="10">
    <source>
        <dbReference type="ARBA" id="ARBA00022989"/>
    </source>
</evidence>
<proteinExistence type="inferred from homology"/>
<comment type="similarity">
    <text evidence="3 12">Belongs to the CcmD/CycX/HelD family.</text>
</comment>
<dbReference type="PANTHER" id="PTHR37531">
    <property type="entry name" value="HEME EXPORTER PROTEIN D"/>
    <property type="match status" value="1"/>
</dbReference>
<comment type="caution">
    <text evidence="14">The sequence shown here is derived from an EMBL/GenBank/DDBJ whole genome shotgun (WGS) entry which is preliminary data.</text>
</comment>
<evidence type="ECO:0000256" key="3">
    <source>
        <dbReference type="ARBA" id="ARBA00008741"/>
    </source>
</evidence>
<dbReference type="NCBIfam" id="TIGR03141">
    <property type="entry name" value="cytochro_ccmD"/>
    <property type="match status" value="1"/>
</dbReference>
<keyword evidence="15" id="KW-1185">Reference proteome</keyword>
<keyword evidence="7 12" id="KW-0997">Cell inner membrane</keyword>
<feature type="region of interest" description="Disordered" evidence="13">
    <location>
        <begin position="72"/>
        <end position="91"/>
    </location>
</feature>
<evidence type="ECO:0000256" key="2">
    <source>
        <dbReference type="ARBA" id="ARBA00004377"/>
    </source>
</evidence>
<evidence type="ECO:0000256" key="13">
    <source>
        <dbReference type="SAM" id="MobiDB-lite"/>
    </source>
</evidence>
<dbReference type="EMBL" id="JBEUWX010000003">
    <property type="protein sequence ID" value="MFA9950959.1"/>
    <property type="molecule type" value="Genomic_DNA"/>
</dbReference>
<dbReference type="Pfam" id="PF04995">
    <property type="entry name" value="CcmD"/>
    <property type="match status" value="1"/>
</dbReference>
<keyword evidence="6 12" id="KW-1003">Cell membrane</keyword>
<keyword evidence="9 12" id="KW-0201">Cytochrome c-type biogenesis</keyword>
<comment type="function">
    <text evidence="1 12">Required for the export of heme to the periplasm for the biogenesis of c-type cytochromes.</text>
</comment>